<dbReference type="Pfam" id="PF03167">
    <property type="entry name" value="UDG"/>
    <property type="match status" value="1"/>
</dbReference>
<feature type="domain" description="Uracil-DNA glycosylase-like" evidence="1">
    <location>
        <begin position="103"/>
        <end position="194"/>
    </location>
</feature>
<proteinExistence type="predicted"/>
<sequence length="200" mass="23454">MENEIKFQPFVGKSYHKNPFKILVLGESHYFGDEDLKAFIEGNTSKINGVTQEVVQRFIAYKNGSGSFETWMNTFTRFSNLLSGKKLDDLETVEVWQNLAFYNFVQFPMGGPRETPTTEEFIKSEPAFKEILKKLQPHLIIFWGHRLWNNFPKKAYYKKGNLHLLSYECDHPIFVVPHPSSQPKNTNEKYKELKAYMKML</sequence>
<evidence type="ECO:0000313" key="2">
    <source>
        <dbReference type="EMBL" id="AQY22387.1"/>
    </source>
</evidence>
<dbReference type="InterPro" id="IPR005122">
    <property type="entry name" value="Uracil-DNA_glycosylase-like"/>
</dbReference>
<evidence type="ECO:0000313" key="3">
    <source>
        <dbReference type="Proteomes" id="UP000189883"/>
    </source>
</evidence>
<evidence type="ECO:0000259" key="1">
    <source>
        <dbReference type="Pfam" id="PF03167"/>
    </source>
</evidence>
<protein>
    <recommendedName>
        <fullName evidence="1">Uracil-DNA glycosylase-like domain-containing protein</fullName>
    </recommendedName>
</protein>
<dbReference type="AlphaFoldDB" id="A0A1S7DTF9"/>
<dbReference type="InterPro" id="IPR036895">
    <property type="entry name" value="Uracil-DNA_glycosylase-like_sf"/>
</dbReference>
<dbReference type="SUPFAM" id="SSF52141">
    <property type="entry name" value="Uracil-DNA glycosylase-like"/>
    <property type="match status" value="1"/>
</dbReference>
<gene>
    <name evidence="2" type="ORF">AB406_1441</name>
</gene>
<name>A0A1S7DTF9_RIEAN</name>
<reference evidence="2 3" key="1">
    <citation type="submission" date="2015-06" db="EMBL/GenBank/DDBJ databases">
        <title>R. anatipestifer strain HXb2 is the most virulent strain so far, and the genome sequence would help us uncover the pathogenesis.</title>
        <authorList>
            <person name="Hu Q."/>
            <person name="Qi J."/>
            <person name="Bo H."/>
            <person name="Liu G."/>
            <person name="Tao M."/>
            <person name="Ding Y."/>
            <person name="Xue Y."/>
        </authorList>
    </citation>
    <scope>NUCLEOTIDE SEQUENCE [LARGE SCALE GENOMIC DNA]</scope>
    <source>
        <strain evidence="2 3">HXb2</strain>
    </source>
</reference>
<accession>A0A1S7DTF9</accession>
<dbReference type="Gene3D" id="3.40.470.10">
    <property type="entry name" value="Uracil-DNA glycosylase-like domain"/>
    <property type="match status" value="1"/>
</dbReference>
<dbReference type="Proteomes" id="UP000189883">
    <property type="component" value="Chromosome"/>
</dbReference>
<dbReference type="RefSeq" id="WP_064970828.1">
    <property type="nucleotide sequence ID" value="NZ_CP011859.1"/>
</dbReference>
<organism evidence="2 3">
    <name type="scientific">Riemerella anatipestifer</name>
    <name type="common">Moraxella anatipestifer</name>
    <dbReference type="NCBI Taxonomy" id="34085"/>
    <lineage>
        <taxon>Bacteria</taxon>
        <taxon>Pseudomonadati</taxon>
        <taxon>Bacteroidota</taxon>
        <taxon>Flavobacteriia</taxon>
        <taxon>Flavobacteriales</taxon>
        <taxon>Weeksellaceae</taxon>
        <taxon>Riemerella</taxon>
    </lineage>
</organism>
<dbReference type="EMBL" id="CP011859">
    <property type="protein sequence ID" value="AQY22387.1"/>
    <property type="molecule type" value="Genomic_DNA"/>
</dbReference>